<accession>A0A1Y2EUR8</accession>
<keyword evidence="3 7" id="KW-0812">Transmembrane</keyword>
<dbReference type="EMBL" id="MCGR01000038">
    <property type="protein sequence ID" value="ORY75318.1"/>
    <property type="molecule type" value="Genomic_DNA"/>
</dbReference>
<dbReference type="PANTHER" id="PTHR13148:SF0">
    <property type="entry name" value="POST-GPI ATTACHMENT TO PROTEINS FACTOR 3"/>
    <property type="match status" value="1"/>
</dbReference>
<evidence type="ECO:0000256" key="6">
    <source>
        <dbReference type="ARBA" id="ARBA00023136"/>
    </source>
</evidence>
<keyword evidence="5 7" id="KW-1133">Transmembrane helix</keyword>
<evidence type="ECO:0000256" key="1">
    <source>
        <dbReference type="ARBA" id="ARBA00004127"/>
    </source>
</evidence>
<comment type="function">
    <text evidence="7">Involved in the lipid remodeling steps of GPI-anchor maturation.</text>
</comment>
<keyword evidence="2 7" id="KW-0337">GPI-anchor biosynthesis</keyword>
<dbReference type="AlphaFoldDB" id="A0A1Y2EUR8"/>
<evidence type="ECO:0000256" key="2">
    <source>
        <dbReference type="ARBA" id="ARBA00022502"/>
    </source>
</evidence>
<organism evidence="8 9">
    <name type="scientific">Leucosporidium creatinivorum</name>
    <dbReference type="NCBI Taxonomy" id="106004"/>
    <lineage>
        <taxon>Eukaryota</taxon>
        <taxon>Fungi</taxon>
        <taxon>Dikarya</taxon>
        <taxon>Basidiomycota</taxon>
        <taxon>Pucciniomycotina</taxon>
        <taxon>Microbotryomycetes</taxon>
        <taxon>Leucosporidiales</taxon>
        <taxon>Leucosporidium</taxon>
    </lineage>
</organism>
<name>A0A1Y2EUR8_9BASI</name>
<keyword evidence="7" id="KW-0256">Endoplasmic reticulum</keyword>
<comment type="similarity">
    <text evidence="7">Belongs to the PGAP3 family.</text>
</comment>
<evidence type="ECO:0000256" key="3">
    <source>
        <dbReference type="ARBA" id="ARBA00022692"/>
    </source>
</evidence>
<dbReference type="GO" id="GO:0005789">
    <property type="term" value="C:endoplasmic reticulum membrane"/>
    <property type="evidence" value="ECO:0007669"/>
    <property type="project" value="UniProtKB-SubCell"/>
</dbReference>
<keyword evidence="9" id="KW-1185">Reference proteome</keyword>
<feature type="transmembrane region" description="Helical" evidence="7">
    <location>
        <begin position="247"/>
        <end position="266"/>
    </location>
</feature>
<dbReference type="FunCoup" id="A0A1Y2EUR8">
    <property type="interactions" value="68"/>
</dbReference>
<reference evidence="8 9" key="1">
    <citation type="submission" date="2016-07" db="EMBL/GenBank/DDBJ databases">
        <title>Pervasive Adenine N6-methylation of Active Genes in Fungi.</title>
        <authorList>
            <consortium name="DOE Joint Genome Institute"/>
            <person name="Mondo S.J."/>
            <person name="Dannebaum R.O."/>
            <person name="Kuo R.C."/>
            <person name="Labutti K."/>
            <person name="Haridas S."/>
            <person name="Kuo A."/>
            <person name="Salamov A."/>
            <person name="Ahrendt S.R."/>
            <person name="Lipzen A."/>
            <person name="Sullivan W."/>
            <person name="Andreopoulos W.B."/>
            <person name="Clum A."/>
            <person name="Lindquist E."/>
            <person name="Daum C."/>
            <person name="Ramamoorthy G.K."/>
            <person name="Gryganskyi A."/>
            <person name="Culley D."/>
            <person name="Magnuson J.K."/>
            <person name="James T.Y."/>
            <person name="O'Malley M.A."/>
            <person name="Stajich J.E."/>
            <person name="Spatafora J.W."/>
            <person name="Visel A."/>
            <person name="Grigoriev I.V."/>
        </authorList>
    </citation>
    <scope>NUCLEOTIDE SEQUENCE [LARGE SCALE GENOMIC DNA]</scope>
    <source>
        <strain evidence="8 9">62-1032</strain>
    </source>
</reference>
<keyword evidence="6 7" id="KW-0472">Membrane</keyword>
<evidence type="ECO:0000313" key="8">
    <source>
        <dbReference type="EMBL" id="ORY75318.1"/>
    </source>
</evidence>
<proteinExistence type="inferred from homology"/>
<dbReference type="GO" id="GO:0016788">
    <property type="term" value="F:hydrolase activity, acting on ester bonds"/>
    <property type="evidence" value="ECO:0007669"/>
    <property type="project" value="TreeGrafter"/>
</dbReference>
<evidence type="ECO:0000256" key="5">
    <source>
        <dbReference type="ARBA" id="ARBA00022989"/>
    </source>
</evidence>
<dbReference type="PANTHER" id="PTHR13148">
    <property type="entry name" value="PER1-RELATED"/>
    <property type="match status" value="1"/>
</dbReference>
<feature type="transmembrane region" description="Helical" evidence="7">
    <location>
        <begin position="177"/>
        <end position="197"/>
    </location>
</feature>
<feature type="transmembrane region" description="Helical" evidence="7">
    <location>
        <begin position="218"/>
        <end position="235"/>
    </location>
</feature>
<dbReference type="InterPro" id="IPR007217">
    <property type="entry name" value="Per1-like"/>
</dbReference>
<dbReference type="InParanoid" id="A0A1Y2EUR8"/>
<sequence length="372" mass="40749">MYVAAARSAVSATYIVNSLPPYRKSFALAPALPAAQASVGDRSPAYQRCLSTCISACPSIPTSKLTLWPCAHDCRYTCLTFLTDLALSSSQLDRALQGKGGVLEGLPIGRMVQFNGKWPFHRMASVQEPLSVLFSLANLWAHWRGWRDLGKMGSGAEGLRKAVFHTRDVDWTEKADYFSAAGGMLCGLWIAGVRLGGLYGSAGAGNGRRGPRSAIRRGWALLCSTIFGAHCLYLAKGDRFDYGYNMRFNVIVALAQIFLWAAWSAYHQFILPKPSPFLSVHPSSSSKPTRASHSHLPLLPLLLLPALTALELLDFAPIGPFGLRMLDAHALWHLSTVAVVRMWYGFLEKDLRWVEGYSGASEEVEGGRSRVE</sequence>
<gene>
    <name evidence="8" type="ORF">BCR35DRAFT_306289</name>
</gene>
<protein>
    <recommendedName>
        <fullName evidence="7">Post-GPI attachment to proteins factor 3</fullName>
    </recommendedName>
</protein>
<comment type="caution">
    <text evidence="7">Lacks conserved residue(s) required for the propagation of feature annotation.</text>
</comment>
<dbReference type="GO" id="GO:0006506">
    <property type="term" value="P:GPI anchor biosynthetic process"/>
    <property type="evidence" value="ECO:0007669"/>
    <property type="project" value="UniProtKB-KW"/>
</dbReference>
<evidence type="ECO:0000256" key="4">
    <source>
        <dbReference type="ARBA" id="ARBA00022729"/>
    </source>
</evidence>
<dbReference type="Proteomes" id="UP000193467">
    <property type="component" value="Unassembled WGS sequence"/>
</dbReference>
<dbReference type="Pfam" id="PF04080">
    <property type="entry name" value="Per1"/>
    <property type="match status" value="1"/>
</dbReference>
<dbReference type="OrthoDB" id="419770at2759"/>
<evidence type="ECO:0000313" key="9">
    <source>
        <dbReference type="Proteomes" id="UP000193467"/>
    </source>
</evidence>
<dbReference type="STRING" id="106004.A0A1Y2EUR8"/>
<keyword evidence="4" id="KW-0732">Signal</keyword>
<evidence type="ECO:0000256" key="7">
    <source>
        <dbReference type="RuleBase" id="RU365066"/>
    </source>
</evidence>
<comment type="subcellular location">
    <subcellularLocation>
        <location evidence="1">Endomembrane system</location>
        <topology evidence="1">Multi-pass membrane protein</topology>
    </subcellularLocation>
    <subcellularLocation>
        <location evidence="7">Endoplasmic reticulum membrane</location>
        <topology evidence="7">Multi-pass membrane protein</topology>
    </subcellularLocation>
</comment>
<comment type="caution">
    <text evidence="8">The sequence shown here is derived from an EMBL/GenBank/DDBJ whole genome shotgun (WGS) entry which is preliminary data.</text>
</comment>